<dbReference type="SUPFAM" id="SSF52047">
    <property type="entry name" value="RNI-like"/>
    <property type="match status" value="1"/>
</dbReference>
<dbReference type="InterPro" id="IPR032675">
    <property type="entry name" value="LRR_dom_sf"/>
</dbReference>
<proteinExistence type="predicted"/>
<dbReference type="OrthoDB" id="3219396at2759"/>
<evidence type="ECO:0000313" key="1">
    <source>
        <dbReference type="EMBL" id="KAF5892252.1"/>
    </source>
</evidence>
<accession>A0A8J4UBY3</accession>
<dbReference type="AlphaFoldDB" id="A0A8J4UBY3"/>
<evidence type="ECO:0000313" key="2">
    <source>
        <dbReference type="Proteomes" id="UP000727407"/>
    </source>
</evidence>
<name>A0A8J4UBY3_CLAMG</name>
<comment type="caution">
    <text evidence="1">The sequence shown here is derived from an EMBL/GenBank/DDBJ whole genome shotgun (WGS) entry which is preliminary data.</text>
</comment>
<protein>
    <submittedName>
        <fullName evidence="1">Uncharacterized protein</fullName>
    </submittedName>
</protein>
<feature type="non-terminal residue" evidence="1">
    <location>
        <position position="231"/>
    </location>
</feature>
<dbReference type="EMBL" id="QNUK01000515">
    <property type="protein sequence ID" value="KAF5892252.1"/>
    <property type="molecule type" value="Genomic_DNA"/>
</dbReference>
<gene>
    <name evidence="1" type="ORF">DAT39_018042</name>
</gene>
<organism evidence="1 2">
    <name type="scientific">Clarias magur</name>
    <name type="common">Asian catfish</name>
    <name type="synonym">Macropteronotus magur</name>
    <dbReference type="NCBI Taxonomy" id="1594786"/>
    <lineage>
        <taxon>Eukaryota</taxon>
        <taxon>Metazoa</taxon>
        <taxon>Chordata</taxon>
        <taxon>Craniata</taxon>
        <taxon>Vertebrata</taxon>
        <taxon>Euteleostomi</taxon>
        <taxon>Actinopterygii</taxon>
        <taxon>Neopterygii</taxon>
        <taxon>Teleostei</taxon>
        <taxon>Ostariophysi</taxon>
        <taxon>Siluriformes</taxon>
        <taxon>Clariidae</taxon>
        <taxon>Clarias</taxon>
    </lineage>
</organism>
<reference evidence="1" key="1">
    <citation type="submission" date="2020-07" db="EMBL/GenBank/DDBJ databases">
        <title>Clarias magur genome sequencing, assembly and annotation.</title>
        <authorList>
            <person name="Kushwaha B."/>
            <person name="Kumar R."/>
            <person name="Das P."/>
            <person name="Joshi C.G."/>
            <person name="Kumar D."/>
            <person name="Nagpure N.S."/>
            <person name="Pandey M."/>
            <person name="Agarwal S."/>
            <person name="Srivastava S."/>
            <person name="Singh M."/>
            <person name="Sahoo L."/>
            <person name="Jayasankar P."/>
            <person name="Meher P.K."/>
            <person name="Koringa P.G."/>
            <person name="Iquebal M.A."/>
            <person name="Das S.P."/>
            <person name="Bit A."/>
            <person name="Patnaik S."/>
            <person name="Patel N."/>
            <person name="Shah T.M."/>
            <person name="Hinsu A."/>
            <person name="Jena J.K."/>
        </authorList>
    </citation>
    <scope>NUCLEOTIDE SEQUENCE</scope>
    <source>
        <strain evidence="1">CIFAMagur01</strain>
        <tissue evidence="1">Testis</tissue>
    </source>
</reference>
<keyword evidence="2" id="KW-1185">Reference proteome</keyword>
<dbReference type="Gene3D" id="3.80.10.10">
    <property type="entry name" value="Ribonuclease Inhibitor"/>
    <property type="match status" value="1"/>
</dbReference>
<dbReference type="Proteomes" id="UP000727407">
    <property type="component" value="Unassembled WGS sequence"/>
</dbReference>
<sequence>MPLSALRDLTHLSLCEVLCSPALNIIDALSQLSKLTSLHYHACGKPIPTAAFHHLLKSLAQLQKLSLRMGSGQDPVSEDALFQSQAKHMPEEPQCRVPALTSLELLNYMDPILSPVALQGLPSLRLLTVQYRGWNLDPELCHLKKWLTTVPLLSELNISLGYQLGVYANLVPATVHRLSLKGVMAECKALRNLAQHVPDLLHLHLDLHFHKRQSLIAEVPCLFPKLESLVV</sequence>